<evidence type="ECO:0000256" key="15">
    <source>
        <dbReference type="ARBA" id="ARBA00057335"/>
    </source>
</evidence>
<dbReference type="GO" id="GO:0042545">
    <property type="term" value="P:cell wall modification"/>
    <property type="evidence" value="ECO:0007669"/>
    <property type="project" value="UniProtKB-UniRule"/>
</dbReference>
<accession>A0A328E5A8</accession>
<keyword evidence="13" id="KW-0961">Cell wall biogenesis/degradation</keyword>
<evidence type="ECO:0000256" key="14">
    <source>
        <dbReference type="ARBA" id="ARBA00047928"/>
    </source>
</evidence>
<keyword evidence="11" id="KW-1015">Disulfide bond</keyword>
<dbReference type="InterPro" id="IPR000070">
    <property type="entry name" value="Pectinesterase_cat"/>
</dbReference>
<evidence type="ECO:0000256" key="7">
    <source>
        <dbReference type="ARBA" id="ARBA00022525"/>
    </source>
</evidence>
<dbReference type="EMBL" id="NQVE01000030">
    <property type="protein sequence ID" value="RAL52646.1"/>
    <property type="molecule type" value="Genomic_DNA"/>
</dbReference>
<evidence type="ECO:0000256" key="17">
    <source>
        <dbReference type="RuleBase" id="RU000589"/>
    </source>
</evidence>
<dbReference type="GO" id="GO:0004857">
    <property type="term" value="F:enzyme inhibitor activity"/>
    <property type="evidence" value="ECO:0007669"/>
    <property type="project" value="InterPro"/>
</dbReference>
<evidence type="ECO:0000256" key="1">
    <source>
        <dbReference type="ARBA" id="ARBA00004191"/>
    </source>
</evidence>
<dbReference type="InterPro" id="IPR033131">
    <property type="entry name" value="Pectinesterase_Asp_AS"/>
</dbReference>
<dbReference type="InterPro" id="IPR011050">
    <property type="entry name" value="Pectin_lyase_fold/virulence"/>
</dbReference>
<evidence type="ECO:0000256" key="3">
    <source>
        <dbReference type="ARBA" id="ARBA00006027"/>
    </source>
</evidence>
<dbReference type="FunFam" id="2.160.20.10:FF:000001">
    <property type="entry name" value="Pectinesterase"/>
    <property type="match status" value="1"/>
</dbReference>
<keyword evidence="21" id="KW-1185">Reference proteome</keyword>
<evidence type="ECO:0000256" key="16">
    <source>
        <dbReference type="PROSITE-ProRule" id="PRU10040"/>
    </source>
</evidence>
<dbReference type="SUPFAM" id="SSF51126">
    <property type="entry name" value="Pectin lyase-like"/>
    <property type="match status" value="1"/>
</dbReference>
<evidence type="ECO:0000313" key="21">
    <source>
        <dbReference type="Proteomes" id="UP000249390"/>
    </source>
</evidence>
<dbReference type="Proteomes" id="UP000249390">
    <property type="component" value="Unassembled WGS sequence"/>
</dbReference>
<keyword evidence="8" id="KW-0732">Signal</keyword>
<dbReference type="InterPro" id="IPR012334">
    <property type="entry name" value="Pectin_lyas_fold"/>
</dbReference>
<evidence type="ECO:0000256" key="12">
    <source>
        <dbReference type="ARBA" id="ARBA00023180"/>
    </source>
</evidence>
<keyword evidence="12" id="KW-0325">Glycoprotein</keyword>
<dbReference type="SUPFAM" id="SSF101148">
    <property type="entry name" value="Plant invertase/pectin methylesterase inhibitor"/>
    <property type="match status" value="1"/>
</dbReference>
<feature type="region of interest" description="Disordered" evidence="18">
    <location>
        <begin position="589"/>
        <end position="623"/>
    </location>
</feature>
<evidence type="ECO:0000256" key="5">
    <source>
        <dbReference type="ARBA" id="ARBA00013229"/>
    </source>
</evidence>
<comment type="pathway">
    <text evidence="2 17">Glycan metabolism; pectin degradation; 2-dehydro-3-deoxy-D-gluconate from pectin: step 1/5.</text>
</comment>
<keyword evidence="9 17" id="KW-0378">Hydrolase</keyword>
<name>A0A328E5A8_9ASTE</name>
<feature type="domain" description="Pectinesterase inhibitor" evidence="19">
    <location>
        <begin position="45"/>
        <end position="198"/>
    </location>
</feature>
<dbReference type="NCBIfam" id="TIGR01614">
    <property type="entry name" value="PME_inhib"/>
    <property type="match status" value="1"/>
</dbReference>
<organism evidence="20 21">
    <name type="scientific">Cuscuta australis</name>
    <dbReference type="NCBI Taxonomy" id="267555"/>
    <lineage>
        <taxon>Eukaryota</taxon>
        <taxon>Viridiplantae</taxon>
        <taxon>Streptophyta</taxon>
        <taxon>Embryophyta</taxon>
        <taxon>Tracheophyta</taxon>
        <taxon>Spermatophyta</taxon>
        <taxon>Magnoliopsida</taxon>
        <taxon>eudicotyledons</taxon>
        <taxon>Gunneridae</taxon>
        <taxon>Pentapetalae</taxon>
        <taxon>asterids</taxon>
        <taxon>lamiids</taxon>
        <taxon>Solanales</taxon>
        <taxon>Convolvulaceae</taxon>
        <taxon>Cuscuteae</taxon>
        <taxon>Cuscuta</taxon>
        <taxon>Cuscuta subgen. Grammica</taxon>
        <taxon>Cuscuta sect. Cleistogrammica</taxon>
    </lineage>
</organism>
<feature type="compositionally biased region" description="Pro residues" evidence="18">
    <location>
        <begin position="604"/>
        <end position="620"/>
    </location>
</feature>
<dbReference type="GO" id="GO:0030599">
    <property type="term" value="F:pectinesterase activity"/>
    <property type="evidence" value="ECO:0007669"/>
    <property type="project" value="UniProtKB-UniRule"/>
</dbReference>
<evidence type="ECO:0000256" key="6">
    <source>
        <dbReference type="ARBA" id="ARBA00022512"/>
    </source>
</evidence>
<dbReference type="CDD" id="cd15798">
    <property type="entry name" value="PMEI-like_3"/>
    <property type="match status" value="1"/>
</dbReference>
<evidence type="ECO:0000256" key="18">
    <source>
        <dbReference type="SAM" id="MobiDB-lite"/>
    </source>
</evidence>
<comment type="similarity">
    <text evidence="4">In the C-terminal section; belongs to the pectinesterase family.</text>
</comment>
<dbReference type="Gene3D" id="1.20.140.40">
    <property type="entry name" value="Invertase/pectin methylesterase inhibitor family protein"/>
    <property type="match status" value="1"/>
</dbReference>
<dbReference type="GO" id="GO:0045490">
    <property type="term" value="P:pectin catabolic process"/>
    <property type="evidence" value="ECO:0007669"/>
    <property type="project" value="UniProtKB-UniRule"/>
</dbReference>
<dbReference type="Pfam" id="PF04043">
    <property type="entry name" value="PMEI"/>
    <property type="match status" value="1"/>
</dbReference>
<comment type="similarity">
    <text evidence="3">In the N-terminal section; belongs to the PMEI family.</text>
</comment>
<dbReference type="InterPro" id="IPR006501">
    <property type="entry name" value="Pectinesterase_inhib_dom"/>
</dbReference>
<evidence type="ECO:0000313" key="20">
    <source>
        <dbReference type="EMBL" id="RAL52646.1"/>
    </source>
</evidence>
<dbReference type="Gene3D" id="2.160.20.10">
    <property type="entry name" value="Single-stranded right-handed beta-helix, Pectin lyase-like"/>
    <property type="match status" value="1"/>
</dbReference>
<evidence type="ECO:0000256" key="2">
    <source>
        <dbReference type="ARBA" id="ARBA00005184"/>
    </source>
</evidence>
<dbReference type="FunFam" id="1.20.140.40:FF:000001">
    <property type="entry name" value="Pectinesterase"/>
    <property type="match status" value="1"/>
</dbReference>
<evidence type="ECO:0000259" key="19">
    <source>
        <dbReference type="SMART" id="SM00856"/>
    </source>
</evidence>
<dbReference type="PROSITE" id="PS00503">
    <property type="entry name" value="PECTINESTERASE_2"/>
    <property type="match status" value="1"/>
</dbReference>
<gene>
    <name evidence="20" type="ORF">DM860_007414</name>
</gene>
<dbReference type="EC" id="3.1.1.11" evidence="5 17"/>
<reference evidence="20 21" key="1">
    <citation type="submission" date="2018-06" db="EMBL/GenBank/DDBJ databases">
        <title>The Genome of Cuscuta australis (Dodder) Provides Insight into the Evolution of Plant Parasitism.</title>
        <authorList>
            <person name="Liu H."/>
        </authorList>
    </citation>
    <scope>NUCLEOTIDE SEQUENCE [LARGE SCALE GENOMIC DNA]</scope>
    <source>
        <strain evidence="21">cv. Yunnan</strain>
        <tissue evidence="20">Vines</tissue>
    </source>
</reference>
<evidence type="ECO:0000256" key="8">
    <source>
        <dbReference type="ARBA" id="ARBA00022729"/>
    </source>
</evidence>
<evidence type="ECO:0000256" key="9">
    <source>
        <dbReference type="ARBA" id="ARBA00022801"/>
    </source>
</evidence>
<evidence type="ECO:0000256" key="13">
    <source>
        <dbReference type="ARBA" id="ARBA00023316"/>
    </source>
</evidence>
<sequence length="645" mass="72329">MEENKKKKNIIVLGVCSLILIAMVVAITIGSQEASVEAEAEGLAASRKAIESVCQPTTYKKTCVESLSASNATHSSDPRQLIQVAFNVTMNDIRASIKNSTLYTSLKDDPRSKLALQNCEELANHAIDDLQRTLAKFQDFDVLDLDNWLDDLKTWLSGSLTYQETCLSGFEEIPGNEEKQMREVLTKSMEMTSNALAMVTEVSSLFTSLEVEHVTNKRRLLSKHRDDFPDWVNSGRRRLLTASLNEVKPNLIVAKDGSGNYTSINEALKNIPTKSDETFILYIKEGVYEEQVTVYRNITHLTMIGDGSNKTRITGWLNFIDGISTFHTATVAVLGDYFMARDIGFENSAGPEKHQAVALRVGADKSIFYNCKMDGYQDTLYAHTYRQFYRNCEISGTIDFIFGDSAAVLQNCTIVVRKPLENQQNIVTAQGRKDPHQPTGLVLQNCTIVADPAYFPHRFALKSYLGRPWKEFSRTVIMESYIPDFIQPEGWLPWSEDFGLETLFYTEFNNRGPRSSKENRVDWVGIKELPKKQIKRFTAGKFISGNSWIRESGVPYNHGLIYSAPKKDKSVKYSDVDDDDFKDMGSKEKEAYASRPVQKSISVPPFPAPASAPAPAPAPAPASAETHVYESAVEAPNAYNDWIWI</sequence>
<keyword evidence="7" id="KW-0964">Secreted</keyword>
<comment type="subcellular location">
    <subcellularLocation>
        <location evidence="1">Secreted</location>
        <location evidence="1">Cell wall</location>
    </subcellularLocation>
</comment>
<evidence type="ECO:0000256" key="11">
    <source>
        <dbReference type="ARBA" id="ARBA00023157"/>
    </source>
</evidence>
<dbReference type="UniPathway" id="UPA00545">
    <property type="reaction ID" value="UER00823"/>
</dbReference>
<keyword evidence="6" id="KW-0134">Cell wall</keyword>
<dbReference type="Pfam" id="PF01095">
    <property type="entry name" value="Pectinesterase"/>
    <property type="match status" value="1"/>
</dbReference>
<comment type="caution">
    <text evidence="20">The sequence shown here is derived from an EMBL/GenBank/DDBJ whole genome shotgun (WGS) entry which is preliminary data.</text>
</comment>
<evidence type="ECO:0000256" key="10">
    <source>
        <dbReference type="ARBA" id="ARBA00023085"/>
    </source>
</evidence>
<dbReference type="InterPro" id="IPR035513">
    <property type="entry name" value="Invertase/methylesterase_inhib"/>
</dbReference>
<keyword evidence="10 17" id="KW-0063">Aspartyl esterase</keyword>
<evidence type="ECO:0000256" key="4">
    <source>
        <dbReference type="ARBA" id="ARBA00007786"/>
    </source>
</evidence>
<dbReference type="AlphaFoldDB" id="A0A328E5A8"/>
<protein>
    <recommendedName>
        <fullName evidence="5 17">Pectinesterase</fullName>
        <ecNumber evidence="5 17">3.1.1.11</ecNumber>
    </recommendedName>
</protein>
<dbReference type="SMART" id="SM00856">
    <property type="entry name" value="PMEI"/>
    <property type="match status" value="1"/>
</dbReference>
<comment type="catalytic activity">
    <reaction evidence="14 17">
        <text>[(1-&gt;4)-alpha-D-galacturonosyl methyl ester](n) + n H2O = [(1-&gt;4)-alpha-D-galacturonosyl](n) + n methanol + n H(+)</text>
        <dbReference type="Rhea" id="RHEA:22380"/>
        <dbReference type="Rhea" id="RHEA-COMP:14570"/>
        <dbReference type="Rhea" id="RHEA-COMP:14573"/>
        <dbReference type="ChEBI" id="CHEBI:15377"/>
        <dbReference type="ChEBI" id="CHEBI:15378"/>
        <dbReference type="ChEBI" id="CHEBI:17790"/>
        <dbReference type="ChEBI" id="CHEBI:140522"/>
        <dbReference type="ChEBI" id="CHEBI:140523"/>
        <dbReference type="EC" id="3.1.1.11"/>
    </reaction>
</comment>
<dbReference type="PANTHER" id="PTHR31707">
    <property type="entry name" value="PECTINESTERASE"/>
    <property type="match status" value="1"/>
</dbReference>
<proteinExistence type="inferred from homology"/>
<feature type="active site" evidence="16">
    <location>
        <position position="399"/>
    </location>
</feature>
<comment type="function">
    <text evidence="15">Acts in the modification of cell walls via demethylesterification of cell wall pectin.</text>
</comment>